<dbReference type="Proteomes" id="UP000093366">
    <property type="component" value="Unassembled WGS sequence"/>
</dbReference>
<comment type="caution">
    <text evidence="1">The sequence shown here is derived from an EMBL/GenBank/DDBJ whole genome shotgun (WGS) entry which is preliminary data.</text>
</comment>
<dbReference type="AlphaFoldDB" id="A0A1C0TKI2"/>
<reference evidence="2" key="1">
    <citation type="submission" date="2016-07" db="EMBL/GenBank/DDBJ databases">
        <authorList>
            <person name="Florea S."/>
            <person name="Webb J.S."/>
            <person name="Jaromczyk J."/>
            <person name="Schardl C.L."/>
        </authorList>
    </citation>
    <scope>NUCLEOTIDE SEQUENCE [LARGE SCALE GENOMIC DNA]</scope>
    <source>
        <strain evidence="2">IPB1</strain>
    </source>
</reference>
<accession>A0A1C0TKI2</accession>
<evidence type="ECO:0000313" key="1">
    <source>
        <dbReference type="EMBL" id="OCQ19059.1"/>
    </source>
</evidence>
<proteinExistence type="predicted"/>
<protein>
    <submittedName>
        <fullName evidence="1">Uncharacterized protein</fullName>
    </submittedName>
</protein>
<name>A0A1C0TKI2_9GAMM</name>
<gene>
    <name evidence="1" type="ORF">A7985_21660</name>
</gene>
<organism evidence="1 2">
    <name type="scientific">Pseudoalteromonas luteoviolacea</name>
    <dbReference type="NCBI Taxonomy" id="43657"/>
    <lineage>
        <taxon>Bacteria</taxon>
        <taxon>Pseudomonadati</taxon>
        <taxon>Pseudomonadota</taxon>
        <taxon>Gammaproteobacteria</taxon>
        <taxon>Alteromonadales</taxon>
        <taxon>Pseudoalteromonadaceae</taxon>
        <taxon>Pseudoalteromonas</taxon>
    </lineage>
</organism>
<evidence type="ECO:0000313" key="2">
    <source>
        <dbReference type="Proteomes" id="UP000093366"/>
    </source>
</evidence>
<dbReference type="EMBL" id="MAUJ01000010">
    <property type="protein sequence ID" value="OCQ19059.1"/>
    <property type="molecule type" value="Genomic_DNA"/>
</dbReference>
<sequence length="62" mass="7182">MHWALFAHNLGMSFNDEQGRFFFKENTQECSFTRQAAGKKMKKPRSHSDLGFGLTLKISLLF</sequence>